<dbReference type="AlphaFoldDB" id="A0A427YLF1"/>
<feature type="compositionally biased region" description="Polar residues" evidence="2">
    <location>
        <begin position="39"/>
        <end position="49"/>
    </location>
</feature>
<dbReference type="EMBL" id="RSCD01000007">
    <property type="protein sequence ID" value="RSH91948.1"/>
    <property type="molecule type" value="Genomic_DNA"/>
</dbReference>
<dbReference type="OrthoDB" id="10383095at2759"/>
<evidence type="ECO:0000313" key="3">
    <source>
        <dbReference type="EMBL" id="RSH91948.1"/>
    </source>
</evidence>
<evidence type="ECO:0000313" key="4">
    <source>
        <dbReference type="Proteomes" id="UP000279259"/>
    </source>
</evidence>
<proteinExistence type="predicted"/>
<accession>A0A427YLF1</accession>
<feature type="compositionally biased region" description="Polar residues" evidence="2">
    <location>
        <begin position="59"/>
        <end position="75"/>
    </location>
</feature>
<feature type="compositionally biased region" description="Low complexity" evidence="2">
    <location>
        <begin position="76"/>
        <end position="85"/>
    </location>
</feature>
<organism evidence="3 4">
    <name type="scientific">Saitozyma podzolica</name>
    <dbReference type="NCBI Taxonomy" id="1890683"/>
    <lineage>
        <taxon>Eukaryota</taxon>
        <taxon>Fungi</taxon>
        <taxon>Dikarya</taxon>
        <taxon>Basidiomycota</taxon>
        <taxon>Agaricomycotina</taxon>
        <taxon>Tremellomycetes</taxon>
        <taxon>Tremellales</taxon>
        <taxon>Trimorphomycetaceae</taxon>
        <taxon>Saitozyma</taxon>
    </lineage>
</organism>
<feature type="coiled-coil region" evidence="1">
    <location>
        <begin position="237"/>
        <end position="278"/>
    </location>
</feature>
<evidence type="ECO:0000256" key="2">
    <source>
        <dbReference type="SAM" id="MobiDB-lite"/>
    </source>
</evidence>
<feature type="region of interest" description="Disordered" evidence="2">
    <location>
        <begin position="175"/>
        <end position="202"/>
    </location>
</feature>
<reference evidence="3 4" key="1">
    <citation type="submission" date="2018-11" db="EMBL/GenBank/DDBJ databases">
        <title>Genome sequence of Saitozyma podzolica DSM 27192.</title>
        <authorList>
            <person name="Aliyu H."/>
            <person name="Gorte O."/>
            <person name="Ochsenreither K."/>
        </authorList>
    </citation>
    <scope>NUCLEOTIDE SEQUENCE [LARGE SCALE GENOMIC DNA]</scope>
    <source>
        <strain evidence="3 4">DSM 27192</strain>
    </source>
</reference>
<comment type="caution">
    <text evidence="3">The sequence shown here is derived from an EMBL/GenBank/DDBJ whole genome shotgun (WGS) entry which is preliminary data.</text>
</comment>
<evidence type="ECO:0000256" key="1">
    <source>
        <dbReference type="SAM" id="Coils"/>
    </source>
</evidence>
<name>A0A427YLF1_9TREE</name>
<feature type="compositionally biased region" description="Pro residues" evidence="2">
    <location>
        <begin position="188"/>
        <end position="199"/>
    </location>
</feature>
<keyword evidence="1" id="KW-0175">Coiled coil</keyword>
<keyword evidence="4" id="KW-1185">Reference proteome</keyword>
<gene>
    <name evidence="3" type="ORF">EHS25_009318</name>
</gene>
<feature type="compositionally biased region" description="Low complexity" evidence="2">
    <location>
        <begin position="20"/>
        <end position="38"/>
    </location>
</feature>
<sequence length="392" mass="43232">MAPPPFRRGQARTPADDSFSSSNPSNSPPSGSSRRSGPQVTPSTPSRLSTVHERPIGGSSASSPSTRPRVANSSGSTAAPASKQAPQPPKKKTLRRKILAYIHQRINFSGHSDSDTITVLDRGYNASRDQTCQDVAAKQSAPRWRQAQGTVVSQSGIAATSQLFASGQTPIAYTPPRIVTPPILSRSPSPPSSPTPPPSLEAHRDLKDAERAMLVSGDTNLLSSSTEFGPGELAHTVRLLQKSMEKKDKEVEELQRKVEKLNREVERLNRNREEMVTWSNSVVQELSTWGEAQATHLATKEDVMRRDFEKMFDEAMERRTRELAVMRKESRILTWFSLALEISKANNPNLRGKDNSTISLPDLEKEVSNVNKAKFRMKHGKFGTALCLARRC</sequence>
<protein>
    <submittedName>
        <fullName evidence="3">Uncharacterized protein</fullName>
    </submittedName>
</protein>
<dbReference type="Proteomes" id="UP000279259">
    <property type="component" value="Unassembled WGS sequence"/>
</dbReference>
<feature type="region of interest" description="Disordered" evidence="2">
    <location>
        <begin position="1"/>
        <end position="93"/>
    </location>
</feature>